<name>A0A368FNM0_ANCCA</name>
<evidence type="ECO:0000313" key="3">
    <source>
        <dbReference type="Proteomes" id="UP000252519"/>
    </source>
</evidence>
<evidence type="ECO:0000313" key="2">
    <source>
        <dbReference type="EMBL" id="RCN33824.1"/>
    </source>
</evidence>
<protein>
    <submittedName>
        <fullName evidence="2">Uncharacterized protein</fullName>
    </submittedName>
</protein>
<organism evidence="2 3">
    <name type="scientific">Ancylostoma caninum</name>
    <name type="common">Dog hookworm</name>
    <dbReference type="NCBI Taxonomy" id="29170"/>
    <lineage>
        <taxon>Eukaryota</taxon>
        <taxon>Metazoa</taxon>
        <taxon>Ecdysozoa</taxon>
        <taxon>Nematoda</taxon>
        <taxon>Chromadorea</taxon>
        <taxon>Rhabditida</taxon>
        <taxon>Rhabditina</taxon>
        <taxon>Rhabditomorpha</taxon>
        <taxon>Strongyloidea</taxon>
        <taxon>Ancylostomatidae</taxon>
        <taxon>Ancylostomatinae</taxon>
        <taxon>Ancylostoma</taxon>
    </lineage>
</organism>
<feature type="region of interest" description="Disordered" evidence="1">
    <location>
        <begin position="1"/>
        <end position="40"/>
    </location>
</feature>
<keyword evidence="3" id="KW-1185">Reference proteome</keyword>
<evidence type="ECO:0000256" key="1">
    <source>
        <dbReference type="SAM" id="MobiDB-lite"/>
    </source>
</evidence>
<accession>A0A368FNM0</accession>
<dbReference type="EMBL" id="JOJR01000863">
    <property type="protein sequence ID" value="RCN33824.1"/>
    <property type="molecule type" value="Genomic_DNA"/>
</dbReference>
<gene>
    <name evidence="2" type="ORF">ANCCAN_20347</name>
</gene>
<dbReference type="AlphaFoldDB" id="A0A368FNM0"/>
<proteinExistence type="predicted"/>
<comment type="caution">
    <text evidence="2">The sequence shown here is derived from an EMBL/GenBank/DDBJ whole genome shotgun (WGS) entry which is preliminary data.</text>
</comment>
<sequence length="88" mass="9626">MSSIPPQRPRDEQQPSTSGTHRDPGKKSKKKRSGTKKEVLVPNTAHVACKCGQPFEQVSIGRSEEALVDRLSGSWSRIIPVDGWSVDG</sequence>
<dbReference type="Proteomes" id="UP000252519">
    <property type="component" value="Unassembled WGS sequence"/>
</dbReference>
<reference evidence="2 3" key="1">
    <citation type="submission" date="2014-10" db="EMBL/GenBank/DDBJ databases">
        <title>Draft genome of the hookworm Ancylostoma caninum.</title>
        <authorList>
            <person name="Mitreva M."/>
        </authorList>
    </citation>
    <scope>NUCLEOTIDE SEQUENCE [LARGE SCALE GENOMIC DNA]</scope>
    <source>
        <strain evidence="2 3">Baltimore</strain>
    </source>
</reference>